<organism evidence="2 3">
    <name type="scientific">Crotalaria pallida</name>
    <name type="common">Smooth rattlebox</name>
    <name type="synonym">Crotalaria striata</name>
    <dbReference type="NCBI Taxonomy" id="3830"/>
    <lineage>
        <taxon>Eukaryota</taxon>
        <taxon>Viridiplantae</taxon>
        <taxon>Streptophyta</taxon>
        <taxon>Embryophyta</taxon>
        <taxon>Tracheophyta</taxon>
        <taxon>Spermatophyta</taxon>
        <taxon>Magnoliopsida</taxon>
        <taxon>eudicotyledons</taxon>
        <taxon>Gunneridae</taxon>
        <taxon>Pentapetalae</taxon>
        <taxon>rosids</taxon>
        <taxon>fabids</taxon>
        <taxon>Fabales</taxon>
        <taxon>Fabaceae</taxon>
        <taxon>Papilionoideae</taxon>
        <taxon>50 kb inversion clade</taxon>
        <taxon>genistoids sensu lato</taxon>
        <taxon>core genistoids</taxon>
        <taxon>Crotalarieae</taxon>
        <taxon>Crotalaria</taxon>
    </lineage>
</organism>
<comment type="caution">
    <text evidence="2">The sequence shown here is derived from an EMBL/GenBank/DDBJ whole genome shotgun (WGS) entry which is preliminary data.</text>
</comment>
<feature type="region of interest" description="Disordered" evidence="1">
    <location>
        <begin position="142"/>
        <end position="167"/>
    </location>
</feature>
<dbReference type="GO" id="GO:0061908">
    <property type="term" value="C:phagophore"/>
    <property type="evidence" value="ECO:0007669"/>
    <property type="project" value="TreeGrafter"/>
</dbReference>
<evidence type="ECO:0000256" key="1">
    <source>
        <dbReference type="SAM" id="MobiDB-lite"/>
    </source>
</evidence>
<feature type="compositionally biased region" description="Polar residues" evidence="1">
    <location>
        <begin position="402"/>
        <end position="418"/>
    </location>
</feature>
<feature type="region of interest" description="Disordered" evidence="1">
    <location>
        <begin position="287"/>
        <end position="314"/>
    </location>
</feature>
<reference evidence="2 3" key="1">
    <citation type="submission" date="2024-01" db="EMBL/GenBank/DDBJ databases">
        <title>The genomes of 5 underutilized Papilionoideae crops provide insights into root nodulation and disease resistanc.</title>
        <authorList>
            <person name="Yuan L."/>
        </authorList>
    </citation>
    <scope>NUCLEOTIDE SEQUENCE [LARGE SCALE GENOMIC DNA]</scope>
    <source>
        <strain evidence="2">ZHUSHIDOU_FW_LH</strain>
        <tissue evidence="2">Leaf</tissue>
    </source>
</reference>
<dbReference type="InterPro" id="IPR053273">
    <property type="entry name" value="CST_Regulator"/>
</dbReference>
<feature type="region of interest" description="Disordered" evidence="1">
    <location>
        <begin position="533"/>
        <end position="556"/>
    </location>
</feature>
<dbReference type="PANTHER" id="PTHR34659">
    <property type="entry name" value="BNAA05G11610D PROTEIN"/>
    <property type="match status" value="1"/>
</dbReference>
<feature type="compositionally biased region" description="Basic and acidic residues" evidence="1">
    <location>
        <begin position="156"/>
        <end position="167"/>
    </location>
</feature>
<name>A0AAN9EH22_CROPI</name>
<evidence type="ECO:0000313" key="2">
    <source>
        <dbReference type="EMBL" id="KAK7257372.1"/>
    </source>
</evidence>
<accession>A0AAN9EH22</accession>
<dbReference type="GO" id="GO:0006950">
    <property type="term" value="P:response to stress"/>
    <property type="evidence" value="ECO:0007669"/>
    <property type="project" value="TreeGrafter"/>
</dbReference>
<evidence type="ECO:0000313" key="3">
    <source>
        <dbReference type="Proteomes" id="UP001372338"/>
    </source>
</evidence>
<dbReference type="GO" id="GO:0005776">
    <property type="term" value="C:autophagosome"/>
    <property type="evidence" value="ECO:0007669"/>
    <property type="project" value="TreeGrafter"/>
</dbReference>
<feature type="region of interest" description="Disordered" evidence="1">
    <location>
        <begin position="402"/>
        <end position="425"/>
    </location>
</feature>
<dbReference type="Proteomes" id="UP001372338">
    <property type="component" value="Unassembled WGS sequence"/>
</dbReference>
<gene>
    <name evidence="2" type="ORF">RIF29_31301</name>
</gene>
<sequence>MEYENSSQDETFLCRNCCKFVFLFGICCKSKCTMLVQPVLCVKNLVNPTLKLSASQPIGAHYPTWWTIPKVLIKGISSLKYVTKVQRDPNLAVPLRLPPVSAPSSDPTTHHLIPFPELERLNRINSGTGGTVYKVVHRCSQGHLRPPRGVRPSPDPPRDLDPSRRRQPEHGQIISYNHLEVGVGGICNLIQIIQNIRANYYSRKDIMITMDVKGITWVGNLYQKFENMCLEAQDVIYQDTVDFIENQMQAVGESVKKLSAEVMRDLLLPPSCDLDDKVASELRADQCPDAGFDKKPNQGFKERPLKADAKQTTKDTMIDHHVDNDATRPVSYDGTCETDVFMSSSGDSVKGSNFIPRSRQYVGSMDIKSNLGTDENQVNKKKGATEIFGEITLAETNRCKTSQSCRPSSENHNQNHAASVSKPASAEVTRLPSAADCCYEIEDVSTEQFPNIPVLVKSVEQKQMNTCCSSAVLFGEQDGFSMDRTIDSDDCSSSMAVLSHSEQGHKATQGDESKLEETCVIVTGDELKFLGKEGGNVKTNKKKKRQSFSLSKKSARKQEYEELAVWHRNSEKVKGDCVEDQKKMLLPSISDPEWELI</sequence>
<dbReference type="PANTHER" id="PTHR34659:SF8">
    <property type="entry name" value="(RAPE) HYPOTHETICAL PROTEIN"/>
    <property type="match status" value="1"/>
</dbReference>
<dbReference type="AlphaFoldDB" id="A0AAN9EH22"/>
<protein>
    <submittedName>
        <fullName evidence="2">Uncharacterized protein</fullName>
    </submittedName>
</protein>
<keyword evidence="3" id="KW-1185">Reference proteome</keyword>
<dbReference type="EMBL" id="JAYWIO010000006">
    <property type="protein sequence ID" value="KAK7257372.1"/>
    <property type="molecule type" value="Genomic_DNA"/>
</dbReference>
<proteinExistence type="predicted"/>